<evidence type="ECO:0000313" key="2">
    <source>
        <dbReference type="EMBL" id="AHE96976.1"/>
    </source>
</evidence>
<proteinExistence type="predicted"/>
<dbReference type="KEGG" id="tti:THITH_00350"/>
<evidence type="ECO:0000313" key="3">
    <source>
        <dbReference type="Proteomes" id="UP000005289"/>
    </source>
</evidence>
<dbReference type="NCBIfam" id="NF047646">
    <property type="entry name" value="REP_Tyr_transpos"/>
    <property type="match status" value="1"/>
</dbReference>
<dbReference type="RefSeq" id="WP_025367142.1">
    <property type="nucleotide sequence ID" value="NZ_CP007029.1"/>
</dbReference>
<dbReference type="PANTHER" id="PTHR34322:SF2">
    <property type="entry name" value="TRANSPOSASE IS200-LIKE DOMAIN-CONTAINING PROTEIN"/>
    <property type="match status" value="1"/>
</dbReference>
<evidence type="ECO:0000259" key="1">
    <source>
        <dbReference type="SMART" id="SM01321"/>
    </source>
</evidence>
<name>W0DF37_9GAMM</name>
<reference evidence="2 3" key="1">
    <citation type="submission" date="2013-12" db="EMBL/GenBank/DDBJ databases">
        <authorList>
            <consortium name="DOE Joint Genome Institute"/>
            <person name="Muyzer G."/>
            <person name="Huntemann M."/>
            <person name="Han J."/>
            <person name="Chen A."/>
            <person name="Kyrpides N."/>
            <person name="Mavromatis K."/>
            <person name="Markowitz V."/>
            <person name="Palaniappan K."/>
            <person name="Ivanova N."/>
            <person name="Schaumberg A."/>
            <person name="Pati A."/>
            <person name="Liolios K."/>
            <person name="Nordberg H.P."/>
            <person name="Cantor M.N."/>
            <person name="Hua S.X."/>
            <person name="Woyke T."/>
        </authorList>
    </citation>
    <scope>NUCLEOTIDE SEQUENCE [LARGE SCALE GENOMIC DNA]</scope>
    <source>
        <strain evidence="2 3">ARh 1</strain>
    </source>
</reference>
<dbReference type="SMART" id="SM01321">
    <property type="entry name" value="Y1_Tnp"/>
    <property type="match status" value="1"/>
</dbReference>
<dbReference type="PANTHER" id="PTHR34322">
    <property type="entry name" value="TRANSPOSASE, Y1_TNP DOMAIN-CONTAINING"/>
    <property type="match status" value="1"/>
</dbReference>
<dbReference type="Gene3D" id="3.30.70.1290">
    <property type="entry name" value="Transposase IS200-like"/>
    <property type="match status" value="1"/>
</dbReference>
<dbReference type="EMBL" id="CP007029">
    <property type="protein sequence ID" value="AHE96976.1"/>
    <property type="molecule type" value="Genomic_DNA"/>
</dbReference>
<organism evidence="2 3">
    <name type="scientific">Thioalkalivibrio paradoxus ARh 1</name>
    <dbReference type="NCBI Taxonomy" id="713585"/>
    <lineage>
        <taxon>Bacteria</taxon>
        <taxon>Pseudomonadati</taxon>
        <taxon>Pseudomonadota</taxon>
        <taxon>Gammaproteobacteria</taxon>
        <taxon>Chromatiales</taxon>
        <taxon>Ectothiorhodospiraceae</taxon>
        <taxon>Thioalkalivibrio</taxon>
    </lineage>
</organism>
<dbReference type="HOGENOM" id="CLU_068226_0_1_6"/>
<dbReference type="OrthoDB" id="9814067at2"/>
<dbReference type="STRING" id="713585.THITH_00350"/>
<dbReference type="InterPro" id="IPR036515">
    <property type="entry name" value="Transposase_17_sf"/>
</dbReference>
<dbReference type="InterPro" id="IPR002686">
    <property type="entry name" value="Transposase_17"/>
</dbReference>
<keyword evidence="3" id="KW-1185">Reference proteome</keyword>
<dbReference type="AlphaFoldDB" id="W0DF37"/>
<dbReference type="SUPFAM" id="SSF143422">
    <property type="entry name" value="Transposase IS200-like"/>
    <property type="match status" value="1"/>
</dbReference>
<dbReference type="GO" id="GO:0004803">
    <property type="term" value="F:transposase activity"/>
    <property type="evidence" value="ECO:0007669"/>
    <property type="project" value="InterPro"/>
</dbReference>
<feature type="domain" description="Transposase IS200-like" evidence="1">
    <location>
        <begin position="9"/>
        <end position="123"/>
    </location>
</feature>
<gene>
    <name evidence="2" type="ORF">THITH_00350</name>
</gene>
<accession>W0DF37</accession>
<dbReference type="GO" id="GO:0006313">
    <property type="term" value="P:DNA transposition"/>
    <property type="evidence" value="ECO:0007669"/>
    <property type="project" value="InterPro"/>
</dbReference>
<dbReference type="Pfam" id="PF01797">
    <property type="entry name" value="Y1_Tnp"/>
    <property type="match status" value="1"/>
</dbReference>
<dbReference type="GO" id="GO:0003677">
    <property type="term" value="F:DNA binding"/>
    <property type="evidence" value="ECO:0007669"/>
    <property type="project" value="InterPro"/>
</dbReference>
<protein>
    <submittedName>
        <fullName evidence="2">Toxin RelE</fullName>
    </submittedName>
</protein>
<dbReference type="Proteomes" id="UP000005289">
    <property type="component" value="Chromosome"/>
</dbReference>
<sequence length="282" mass="31848">MARPLRIEFPGALYHVTSRGDRRENIYEDDADRQRFLEILGEVVTRFRWLCHAYCLMTNHYHILAETREANLSRGMRHLNGVYTQASNRRHGRAGHVFQGRFKAILVERESYLLELARYVVLNPVRAGLVAQPNEWAWSSYNATIGAAPRPAWLTTDALLSAFGRQRKRAQAHYQAFVADGVGTNPWDGLRSQIYLGDEAFVETMQGRAEVRGDPLGIPQQQRRAPAPSLESIAANSPDRDTAIAAAHDTGAYSYRQIGEYFGLHPATVGRIVRRRMLSGET</sequence>